<comment type="subcellular location">
    <subcellularLocation>
        <location evidence="7">Cytoplasm</location>
    </subcellularLocation>
</comment>
<dbReference type="Pfam" id="PF07730">
    <property type="entry name" value="HisKA_3"/>
    <property type="match status" value="1"/>
</dbReference>
<keyword evidence="3 7" id="KW-0547">Nucleotide-binding</keyword>
<keyword evidence="6 7" id="KW-0902">Two-component regulatory system</keyword>
<dbReference type="CDD" id="cd16917">
    <property type="entry name" value="HATPase_UhpB-NarQ-NarX-like"/>
    <property type="match status" value="1"/>
</dbReference>
<keyword evidence="8" id="KW-0175">Coiled coil</keyword>
<keyword evidence="7" id="KW-0963">Cytoplasm</keyword>
<dbReference type="GO" id="GO:0016301">
    <property type="term" value="F:kinase activity"/>
    <property type="evidence" value="ECO:0007669"/>
    <property type="project" value="UniProtKB-KW"/>
</dbReference>
<evidence type="ECO:0000313" key="11">
    <source>
        <dbReference type="Proteomes" id="UP001312865"/>
    </source>
</evidence>
<dbReference type="Proteomes" id="UP001312865">
    <property type="component" value="Unassembled WGS sequence"/>
</dbReference>
<evidence type="ECO:0000256" key="4">
    <source>
        <dbReference type="ARBA" id="ARBA00022777"/>
    </source>
</evidence>
<dbReference type="PANTHER" id="PTHR24421:SF55">
    <property type="entry name" value="SENSOR HISTIDINE KINASE YDFH"/>
    <property type="match status" value="1"/>
</dbReference>
<keyword evidence="7" id="KW-0904">Protein phosphatase</keyword>
<dbReference type="SMART" id="SM00387">
    <property type="entry name" value="HATPase_c"/>
    <property type="match status" value="1"/>
</dbReference>
<dbReference type="InterPro" id="IPR016381">
    <property type="entry name" value="Sig_transdc_His_kinase_DegS"/>
</dbReference>
<protein>
    <recommendedName>
        <fullName evidence="7">Signal transduction histidine-protein kinase/phosphatase DegS</fullName>
        <ecNumber evidence="7">2.7.13.3</ecNumber>
        <ecNumber evidence="7">3.1.3.-</ecNumber>
    </recommendedName>
</protein>
<comment type="catalytic activity">
    <reaction evidence="1 7">
        <text>ATP + protein L-histidine = ADP + protein N-phospho-L-histidine.</text>
        <dbReference type="EC" id="2.7.13.3"/>
    </reaction>
</comment>
<dbReference type="PIRSF" id="PIRSF003169">
    <property type="entry name" value="STHK_DegS"/>
    <property type="match status" value="1"/>
</dbReference>
<evidence type="ECO:0000256" key="8">
    <source>
        <dbReference type="SAM" id="Coils"/>
    </source>
</evidence>
<feature type="domain" description="Histidine kinase" evidence="9">
    <location>
        <begin position="183"/>
        <end position="379"/>
    </location>
</feature>
<dbReference type="InterPro" id="IPR050482">
    <property type="entry name" value="Sensor_HK_TwoCompSys"/>
</dbReference>
<evidence type="ECO:0000256" key="6">
    <source>
        <dbReference type="ARBA" id="ARBA00023012"/>
    </source>
</evidence>
<dbReference type="InterPro" id="IPR003594">
    <property type="entry name" value="HATPase_dom"/>
</dbReference>
<dbReference type="EMBL" id="JBBAXC010000008">
    <property type="protein sequence ID" value="MEI5907592.1"/>
    <property type="molecule type" value="Genomic_DNA"/>
</dbReference>
<dbReference type="InterPro" id="IPR011712">
    <property type="entry name" value="Sig_transdc_His_kin_sub3_dim/P"/>
</dbReference>
<evidence type="ECO:0000256" key="5">
    <source>
        <dbReference type="ARBA" id="ARBA00022840"/>
    </source>
</evidence>
<gene>
    <name evidence="10" type="ORF">WAK64_11050</name>
</gene>
<dbReference type="PANTHER" id="PTHR24421">
    <property type="entry name" value="NITRATE/NITRITE SENSOR PROTEIN NARX-RELATED"/>
    <property type="match status" value="1"/>
</dbReference>
<dbReference type="RefSeq" id="WP_336587031.1">
    <property type="nucleotide sequence ID" value="NZ_JBBAXC010000008.1"/>
</dbReference>
<evidence type="ECO:0000256" key="3">
    <source>
        <dbReference type="ARBA" id="ARBA00022741"/>
    </source>
</evidence>
<dbReference type="Pfam" id="PF05384">
    <property type="entry name" value="DegS"/>
    <property type="match status" value="1"/>
</dbReference>
<dbReference type="EC" id="2.7.13.3" evidence="7"/>
<dbReference type="SUPFAM" id="SSF55874">
    <property type="entry name" value="ATPase domain of HSP90 chaperone/DNA topoisomerase II/histidine kinase"/>
    <property type="match status" value="1"/>
</dbReference>
<accession>A0ABU8HE68</accession>
<keyword evidence="7" id="KW-0378">Hydrolase</keyword>
<keyword evidence="4 7" id="KW-0418">Kinase</keyword>
<keyword evidence="5 7" id="KW-0067">ATP-binding</keyword>
<proteinExistence type="predicted"/>
<dbReference type="InterPro" id="IPR036890">
    <property type="entry name" value="HATPase_C_sf"/>
</dbReference>
<keyword evidence="2 7" id="KW-0808">Transferase</keyword>
<evidence type="ECO:0000256" key="7">
    <source>
        <dbReference type="PIRNR" id="PIRNR003169"/>
    </source>
</evidence>
<evidence type="ECO:0000256" key="2">
    <source>
        <dbReference type="ARBA" id="ARBA00022679"/>
    </source>
</evidence>
<feature type="coiled-coil region" evidence="8">
    <location>
        <begin position="83"/>
        <end position="138"/>
    </location>
</feature>
<keyword evidence="11" id="KW-1185">Reference proteome</keyword>
<name>A0ABU8HE68_9BACI</name>
<comment type="function">
    <text evidence="7">Member of the two-component regulatory system DegS/DegU, which plays an important role in the transition growth phase.</text>
</comment>
<dbReference type="InterPro" id="IPR005467">
    <property type="entry name" value="His_kinase_dom"/>
</dbReference>
<dbReference type="Pfam" id="PF02518">
    <property type="entry name" value="HATPase_c"/>
    <property type="match status" value="1"/>
</dbReference>
<dbReference type="EC" id="3.1.3.-" evidence="7"/>
<dbReference type="InterPro" id="IPR008595">
    <property type="entry name" value="DegS"/>
</dbReference>
<dbReference type="Gene3D" id="1.20.5.1930">
    <property type="match status" value="1"/>
</dbReference>
<evidence type="ECO:0000256" key="1">
    <source>
        <dbReference type="ARBA" id="ARBA00000085"/>
    </source>
</evidence>
<organism evidence="10 11">
    <name type="scientific">Bacillus spongiae</name>
    <dbReference type="NCBI Taxonomy" id="2683610"/>
    <lineage>
        <taxon>Bacteria</taxon>
        <taxon>Bacillati</taxon>
        <taxon>Bacillota</taxon>
        <taxon>Bacilli</taxon>
        <taxon>Bacillales</taxon>
        <taxon>Bacillaceae</taxon>
        <taxon>Bacillus</taxon>
    </lineage>
</organism>
<comment type="caution">
    <text evidence="10">The sequence shown here is derived from an EMBL/GenBank/DDBJ whole genome shotgun (WGS) entry which is preliminary data.</text>
</comment>
<dbReference type="PROSITE" id="PS50109">
    <property type="entry name" value="HIS_KIN"/>
    <property type="match status" value="1"/>
</dbReference>
<evidence type="ECO:0000259" key="9">
    <source>
        <dbReference type="PROSITE" id="PS50109"/>
    </source>
</evidence>
<reference evidence="10 11" key="1">
    <citation type="journal article" date="2018" name="J. Microbiol.">
        <title>Bacillus spongiae sp. nov., isolated from sponge of Jeju Island.</title>
        <authorList>
            <person name="Lee G.E."/>
            <person name="Im W.T."/>
            <person name="Park J.S."/>
        </authorList>
    </citation>
    <scope>NUCLEOTIDE SEQUENCE [LARGE SCALE GENOMIC DNA]</scope>
    <source>
        <strain evidence="10 11">135PIL107-10</strain>
    </source>
</reference>
<evidence type="ECO:0000313" key="10">
    <source>
        <dbReference type="EMBL" id="MEI5907592.1"/>
    </source>
</evidence>
<dbReference type="Gene3D" id="3.30.565.10">
    <property type="entry name" value="Histidine kinase-like ATPase, C-terminal domain"/>
    <property type="match status" value="1"/>
</dbReference>
<sequence>MSLKKVNKIVLDQILNKMVDTVGQSKDEIFQIGEQSRQDYDSLSKELKYIREMVHKVILDGEELEIKTKLARNRLSEVSRNFKDFSEEEVRNAYEQAHDLQMKFSMNRHQEKELRNRRDELERRLYSLEETINRAEHLVSQISVVMSYLSSDLKIMGQALEDAKMKQEFGLKIIEAQEDERKRLSREIHDGPAQMLANVLMRTDLVERIHVEEGADAALKEIRSMKHMVRSALYEVRRIIYDLRPMALDDLGLIPTLKKYLSTIEEYHNGTRIVFQNIGRELRLEQKYEVALFRLVQESVHNALKHAEAKQINVKIEIRLDKVLAIIKDDGKGFDVSQKKANSFGIMGMNERVELLEGTLEIQSKIGSGSSVTITVPLS</sequence>